<sequence>MLLLLLLSLQPDATAQLDDSTTFKLVPTGTKALLHNVVALVVLLVDDVALEGIHVPDTQPGSNQSQVPSTRSLLVRCGFVFSFLAGKLPGNMQSQSDPKGDKRTTGVSGSVSTTGCGRSRLTSFFGATSAWLGPNGDRYQVVGGCYQRGLASSRRHVKGDRGNLLPSFLAW</sequence>
<dbReference type="EMBL" id="CAKLBY020000058">
    <property type="protein sequence ID" value="CAK7921712.1"/>
    <property type="molecule type" value="Genomic_DNA"/>
</dbReference>
<gene>
    <name evidence="3" type="ORF">PM001_LOCUS7279</name>
</gene>
<feature type="region of interest" description="Disordered" evidence="1">
    <location>
        <begin position="91"/>
        <end position="112"/>
    </location>
</feature>
<evidence type="ECO:0000256" key="1">
    <source>
        <dbReference type="SAM" id="MobiDB-lite"/>
    </source>
</evidence>
<feature type="chain" id="PRO_5043942844" description="Secreted protein" evidence="2">
    <location>
        <begin position="16"/>
        <end position="171"/>
    </location>
</feature>
<dbReference type="AlphaFoldDB" id="A0AAV1TI12"/>
<keyword evidence="2" id="KW-0732">Signal</keyword>
<comment type="caution">
    <text evidence="3">The sequence shown here is derived from an EMBL/GenBank/DDBJ whole genome shotgun (WGS) entry which is preliminary data.</text>
</comment>
<protein>
    <recommendedName>
        <fullName evidence="5">Secreted protein</fullName>
    </recommendedName>
</protein>
<name>A0AAV1TI12_9STRA</name>
<evidence type="ECO:0008006" key="5">
    <source>
        <dbReference type="Google" id="ProtNLM"/>
    </source>
</evidence>
<proteinExistence type="predicted"/>
<evidence type="ECO:0000256" key="2">
    <source>
        <dbReference type="SAM" id="SignalP"/>
    </source>
</evidence>
<dbReference type="Proteomes" id="UP001162060">
    <property type="component" value="Unassembled WGS sequence"/>
</dbReference>
<evidence type="ECO:0000313" key="4">
    <source>
        <dbReference type="Proteomes" id="UP001162060"/>
    </source>
</evidence>
<evidence type="ECO:0000313" key="3">
    <source>
        <dbReference type="EMBL" id="CAK7921712.1"/>
    </source>
</evidence>
<accession>A0AAV1TI12</accession>
<organism evidence="3 4">
    <name type="scientific">Peronospora matthiolae</name>
    <dbReference type="NCBI Taxonomy" id="2874970"/>
    <lineage>
        <taxon>Eukaryota</taxon>
        <taxon>Sar</taxon>
        <taxon>Stramenopiles</taxon>
        <taxon>Oomycota</taxon>
        <taxon>Peronosporomycetes</taxon>
        <taxon>Peronosporales</taxon>
        <taxon>Peronosporaceae</taxon>
        <taxon>Peronospora</taxon>
    </lineage>
</organism>
<feature type="signal peptide" evidence="2">
    <location>
        <begin position="1"/>
        <end position="15"/>
    </location>
</feature>
<reference evidence="3" key="1">
    <citation type="submission" date="2024-01" db="EMBL/GenBank/DDBJ databases">
        <authorList>
            <person name="Webb A."/>
        </authorList>
    </citation>
    <scope>NUCLEOTIDE SEQUENCE</scope>
    <source>
        <strain evidence="3">Pm1</strain>
    </source>
</reference>